<dbReference type="SUPFAM" id="SSF56935">
    <property type="entry name" value="Porins"/>
    <property type="match status" value="1"/>
</dbReference>
<dbReference type="PANTHER" id="PTHR32552:SF68">
    <property type="entry name" value="FERRICHROME OUTER MEMBRANE TRANSPORTER_PHAGE RECEPTOR"/>
    <property type="match status" value="1"/>
</dbReference>
<accession>A0A2H9VQ73</accession>
<dbReference type="InterPro" id="IPR012910">
    <property type="entry name" value="Plug_dom"/>
</dbReference>
<dbReference type="GO" id="GO:0009279">
    <property type="term" value="C:cell outer membrane"/>
    <property type="evidence" value="ECO:0007669"/>
    <property type="project" value="UniProtKB-SubCell"/>
</dbReference>
<dbReference type="AlphaFoldDB" id="A0A2H9VQ73"/>
<evidence type="ECO:0000259" key="15">
    <source>
        <dbReference type="Pfam" id="PF07715"/>
    </source>
</evidence>
<evidence type="ECO:0000256" key="4">
    <source>
        <dbReference type="ARBA" id="ARBA00022496"/>
    </source>
</evidence>
<dbReference type="Gene3D" id="2.60.40.1120">
    <property type="entry name" value="Carboxypeptidase-like, regulatory domain"/>
    <property type="match status" value="1"/>
</dbReference>
<dbReference type="Gene3D" id="2.170.130.10">
    <property type="entry name" value="TonB-dependent receptor, plug domain"/>
    <property type="match status" value="1"/>
</dbReference>
<keyword evidence="4" id="KW-0410">Iron transport</keyword>
<evidence type="ECO:0000256" key="9">
    <source>
        <dbReference type="ARBA" id="ARBA00023077"/>
    </source>
</evidence>
<keyword evidence="8" id="KW-0406">Ion transport</keyword>
<evidence type="ECO:0000256" key="5">
    <source>
        <dbReference type="ARBA" id="ARBA00022692"/>
    </source>
</evidence>
<sequence length="784" mass="86459">MPILASAQFSVSGKVTNQAGEALPGATVIIQTLNANAITDVNGNYQFNNVAAGSYTLKVSYIGFAPVQKAIRIAGNAKLDFELSNSGTITDEVTVNATRASAKSPTAFANLSKKDIEKNNSGRGFEYLLEQTPSTVVSSNAGAGVGYTGIRIRGSDGTRINLTVNGIPINDAESQGSFSVNLPDLASSINSIQVQRGVGTSTNGAASFGASINIQTNTRQDTAYAELNNSAGSYGTVKNTVNIGTGLLGDHFTFDGRLSRMLSDGYIERASSNLKSYFLSGAYYGKNNVLRLNVFSGQEKTYQAWNGVPEESVIAGDRRYNEVGYIKKTGGFYDNQTDNYTQNHYQLLYDHQLTSKLSFSGALHYTRGFGYYEEYKNDQKLTNYGITPVVIGGTTISNTDLIRQLWLSNHFYGVTYNLNYKPGNNLNIILGGAYNEYKGDHYDKIMWTQASTNVPPGYEYARDFAKKTDFNVFSRAELTLGDFLLYGDVQYRHIDYSFLGFDRNLNNVQQEALLDFFNPKVGVTYNISPSSNVYASLAVGNHEPNRNDFTNSTPASRPKSENLKDFEAGYRFGSKNFSANINGFYMLYKNQLVLTGSLNDVGAAIRTNIKDSYRAGIEVSTRLGITEQLTWLANATVSTNKVKNFDQYLYNADSDTYDLTQYKKTDIAYSPTFIAGSTLAYKPINNTEIAFISKYVSRQYLDNTSTVSRSLAAYFVNDVRLSYNFKVKGVKNVGLGLLINNVFSEKYQSDGATYPTIEGGQINNYNYWFTQAPVNFLASLNVRF</sequence>
<evidence type="ECO:0000256" key="2">
    <source>
        <dbReference type="ARBA" id="ARBA00022448"/>
    </source>
</evidence>
<dbReference type="PANTHER" id="PTHR32552">
    <property type="entry name" value="FERRICHROME IRON RECEPTOR-RELATED"/>
    <property type="match status" value="1"/>
</dbReference>
<proteinExistence type="inferred from homology"/>
<keyword evidence="17" id="KW-1185">Reference proteome</keyword>
<dbReference type="InterPro" id="IPR039426">
    <property type="entry name" value="TonB-dep_rcpt-like"/>
</dbReference>
<dbReference type="InterPro" id="IPR036942">
    <property type="entry name" value="Beta-barrel_TonB_sf"/>
</dbReference>
<evidence type="ECO:0000313" key="16">
    <source>
        <dbReference type="EMBL" id="PJJ80465.1"/>
    </source>
</evidence>
<feature type="domain" description="TonB-dependent receptor plug" evidence="15">
    <location>
        <begin position="103"/>
        <end position="210"/>
    </location>
</feature>
<dbReference type="EMBL" id="PGFJ01000002">
    <property type="protein sequence ID" value="PJJ80465.1"/>
    <property type="molecule type" value="Genomic_DNA"/>
</dbReference>
<keyword evidence="16" id="KW-0675">Receptor</keyword>
<keyword evidence="5 12" id="KW-0812">Transmembrane</keyword>
<dbReference type="Gene3D" id="2.40.170.20">
    <property type="entry name" value="TonB-dependent receptor, beta-barrel domain"/>
    <property type="match status" value="1"/>
</dbReference>
<keyword evidence="2 12" id="KW-0813">Transport</keyword>
<evidence type="ECO:0000256" key="7">
    <source>
        <dbReference type="ARBA" id="ARBA00023004"/>
    </source>
</evidence>
<name>A0A2H9VQ73_9SPHI</name>
<organism evidence="16 17">
    <name type="scientific">Mucilaginibacter auburnensis</name>
    <dbReference type="NCBI Taxonomy" id="1457233"/>
    <lineage>
        <taxon>Bacteria</taxon>
        <taxon>Pseudomonadati</taxon>
        <taxon>Bacteroidota</taxon>
        <taxon>Sphingobacteriia</taxon>
        <taxon>Sphingobacteriales</taxon>
        <taxon>Sphingobacteriaceae</taxon>
        <taxon>Mucilaginibacter</taxon>
    </lineage>
</organism>
<keyword evidence="9 13" id="KW-0798">TonB box</keyword>
<comment type="similarity">
    <text evidence="12 13">Belongs to the TonB-dependent receptor family.</text>
</comment>
<dbReference type="GO" id="GO:0015344">
    <property type="term" value="F:siderophore uptake transmembrane transporter activity"/>
    <property type="evidence" value="ECO:0007669"/>
    <property type="project" value="TreeGrafter"/>
</dbReference>
<keyword evidence="11 12" id="KW-0998">Cell outer membrane</keyword>
<comment type="subcellular location">
    <subcellularLocation>
        <location evidence="1 12">Cell outer membrane</location>
        <topology evidence="1 12">Multi-pass membrane protein</topology>
    </subcellularLocation>
</comment>
<keyword evidence="10 12" id="KW-0472">Membrane</keyword>
<evidence type="ECO:0000259" key="14">
    <source>
        <dbReference type="Pfam" id="PF00593"/>
    </source>
</evidence>
<keyword evidence="3 12" id="KW-1134">Transmembrane beta strand</keyword>
<reference evidence="16 17" key="1">
    <citation type="submission" date="2017-11" db="EMBL/GenBank/DDBJ databases">
        <title>Genomic Encyclopedia of Archaeal and Bacterial Type Strains, Phase II (KMG-II): From Individual Species to Whole Genera.</title>
        <authorList>
            <person name="Goeker M."/>
        </authorList>
    </citation>
    <scope>NUCLEOTIDE SEQUENCE [LARGE SCALE GENOMIC DNA]</scope>
    <source>
        <strain evidence="16 17">DSM 28175</strain>
    </source>
</reference>
<evidence type="ECO:0000256" key="12">
    <source>
        <dbReference type="PROSITE-ProRule" id="PRU01360"/>
    </source>
</evidence>
<comment type="caution">
    <text evidence="16">The sequence shown here is derived from an EMBL/GenBank/DDBJ whole genome shotgun (WGS) entry which is preliminary data.</text>
</comment>
<dbReference type="InterPro" id="IPR000531">
    <property type="entry name" value="Beta-barrel_TonB"/>
</dbReference>
<dbReference type="InterPro" id="IPR037066">
    <property type="entry name" value="Plug_dom_sf"/>
</dbReference>
<evidence type="ECO:0000256" key="10">
    <source>
        <dbReference type="ARBA" id="ARBA00023136"/>
    </source>
</evidence>
<gene>
    <name evidence="16" type="ORF">CLV57_3616</name>
</gene>
<evidence type="ECO:0000256" key="8">
    <source>
        <dbReference type="ARBA" id="ARBA00023065"/>
    </source>
</evidence>
<evidence type="ECO:0000256" key="3">
    <source>
        <dbReference type="ARBA" id="ARBA00022452"/>
    </source>
</evidence>
<evidence type="ECO:0000256" key="11">
    <source>
        <dbReference type="ARBA" id="ARBA00023237"/>
    </source>
</evidence>
<dbReference type="Pfam" id="PF00593">
    <property type="entry name" value="TonB_dep_Rec_b-barrel"/>
    <property type="match status" value="1"/>
</dbReference>
<keyword evidence="6" id="KW-0732">Signal</keyword>
<protein>
    <submittedName>
        <fullName evidence="16">Iron complex outermembrane receptor protein</fullName>
    </submittedName>
</protein>
<evidence type="ECO:0000313" key="17">
    <source>
        <dbReference type="Proteomes" id="UP000242687"/>
    </source>
</evidence>
<dbReference type="Pfam" id="PF13715">
    <property type="entry name" value="CarbopepD_reg_2"/>
    <property type="match status" value="1"/>
</dbReference>
<dbReference type="Proteomes" id="UP000242687">
    <property type="component" value="Unassembled WGS sequence"/>
</dbReference>
<feature type="domain" description="TonB-dependent receptor-like beta-barrel" evidence="14">
    <location>
        <begin position="290"/>
        <end position="742"/>
    </location>
</feature>
<dbReference type="Pfam" id="PF07715">
    <property type="entry name" value="Plug"/>
    <property type="match status" value="1"/>
</dbReference>
<dbReference type="InterPro" id="IPR008969">
    <property type="entry name" value="CarboxyPept-like_regulatory"/>
</dbReference>
<evidence type="ECO:0000256" key="13">
    <source>
        <dbReference type="RuleBase" id="RU003357"/>
    </source>
</evidence>
<evidence type="ECO:0000256" key="6">
    <source>
        <dbReference type="ARBA" id="ARBA00022729"/>
    </source>
</evidence>
<dbReference type="PROSITE" id="PS52016">
    <property type="entry name" value="TONB_DEPENDENT_REC_3"/>
    <property type="match status" value="1"/>
</dbReference>
<dbReference type="SUPFAM" id="SSF49464">
    <property type="entry name" value="Carboxypeptidase regulatory domain-like"/>
    <property type="match status" value="1"/>
</dbReference>
<keyword evidence="7" id="KW-0408">Iron</keyword>
<evidence type="ECO:0000256" key="1">
    <source>
        <dbReference type="ARBA" id="ARBA00004571"/>
    </source>
</evidence>